<dbReference type="AlphaFoldDB" id="A0A0D2K525"/>
<dbReference type="KEGG" id="mng:MNEG_16736"/>
<reference evidence="2 3" key="1">
    <citation type="journal article" date="2013" name="BMC Genomics">
        <title>Reconstruction of the lipid metabolism for the microalga Monoraphidium neglectum from its genome sequence reveals characteristics suitable for biofuel production.</title>
        <authorList>
            <person name="Bogen C."/>
            <person name="Al-Dilaimi A."/>
            <person name="Albersmeier A."/>
            <person name="Wichmann J."/>
            <person name="Grundmann M."/>
            <person name="Rupp O."/>
            <person name="Lauersen K.J."/>
            <person name="Blifernez-Klassen O."/>
            <person name="Kalinowski J."/>
            <person name="Goesmann A."/>
            <person name="Mussgnug J.H."/>
            <person name="Kruse O."/>
        </authorList>
    </citation>
    <scope>NUCLEOTIDE SEQUENCE [LARGE SCALE GENOMIC DNA]</scope>
    <source>
        <strain evidence="2 3">SAG 48.87</strain>
    </source>
</reference>
<sequence>MCMLGAAGSYAYFSWLCADVDAVKGTDPVPIWEANKIENPLLRRAAKLAAAYRASLRPRLLVPVGLAAAVGLFNALAEEPIPLLYTGCMLGGFLSYKGALLTKLLGELLPKSYSAAGESRPKVESIEDELDQWGRPKKAARTPIDVLPADQQDKARQELGKRFDGEGEAQRSLQER</sequence>
<evidence type="ECO:0000256" key="1">
    <source>
        <dbReference type="SAM" id="MobiDB-lite"/>
    </source>
</evidence>
<gene>
    <name evidence="2" type="ORF">MNEG_16736</name>
</gene>
<feature type="region of interest" description="Disordered" evidence="1">
    <location>
        <begin position="120"/>
        <end position="176"/>
    </location>
</feature>
<dbReference type="GeneID" id="25734525"/>
<feature type="compositionally biased region" description="Basic and acidic residues" evidence="1">
    <location>
        <begin position="151"/>
        <end position="176"/>
    </location>
</feature>
<dbReference type="Proteomes" id="UP000054498">
    <property type="component" value="Unassembled WGS sequence"/>
</dbReference>
<evidence type="ECO:0000313" key="3">
    <source>
        <dbReference type="Proteomes" id="UP000054498"/>
    </source>
</evidence>
<dbReference type="OrthoDB" id="3700at2759"/>
<organism evidence="2 3">
    <name type="scientific">Monoraphidium neglectum</name>
    <dbReference type="NCBI Taxonomy" id="145388"/>
    <lineage>
        <taxon>Eukaryota</taxon>
        <taxon>Viridiplantae</taxon>
        <taxon>Chlorophyta</taxon>
        <taxon>core chlorophytes</taxon>
        <taxon>Chlorophyceae</taxon>
        <taxon>CS clade</taxon>
        <taxon>Sphaeropleales</taxon>
        <taxon>Selenastraceae</taxon>
        <taxon>Monoraphidium</taxon>
    </lineage>
</organism>
<name>A0A0D2K525_9CHLO</name>
<protein>
    <submittedName>
        <fullName evidence="2">Uncharacterized protein</fullName>
    </submittedName>
</protein>
<dbReference type="EMBL" id="KK106933">
    <property type="protein sequence ID" value="KIY91228.1"/>
    <property type="molecule type" value="Genomic_DNA"/>
</dbReference>
<dbReference type="RefSeq" id="XP_013890248.1">
    <property type="nucleotide sequence ID" value="XM_014034794.1"/>
</dbReference>
<keyword evidence="3" id="KW-1185">Reference proteome</keyword>
<evidence type="ECO:0000313" key="2">
    <source>
        <dbReference type="EMBL" id="KIY91228.1"/>
    </source>
</evidence>
<proteinExistence type="predicted"/>
<accession>A0A0D2K525</accession>